<feature type="chain" id="PRO_5014586115" evidence="1">
    <location>
        <begin position="24"/>
        <end position="103"/>
    </location>
</feature>
<evidence type="ECO:0000256" key="1">
    <source>
        <dbReference type="SAM" id="SignalP"/>
    </source>
</evidence>
<reference evidence="7" key="6">
    <citation type="journal article" date="2018" name="Nat. Plants">
        <title>Whole-genome landscape of Medicago truncatula symbiotic genes.</title>
        <authorList>
            <person name="Pecrix Y."/>
            <person name="Staton S.E."/>
            <person name="Sallet E."/>
            <person name="Lelandais-Briere C."/>
            <person name="Moreau S."/>
            <person name="Carrere S."/>
            <person name="Blein T."/>
            <person name="Jardinaud M.F."/>
            <person name="Latrasse D."/>
            <person name="Zouine M."/>
            <person name="Zahm M."/>
            <person name="Kreplak J."/>
            <person name="Mayjonade B."/>
            <person name="Satge C."/>
            <person name="Perez M."/>
            <person name="Cauet S."/>
            <person name="Marande W."/>
            <person name="Chantry-Darmon C."/>
            <person name="Lopez-Roques C."/>
            <person name="Bouchez O."/>
            <person name="Berard A."/>
            <person name="Debelle F."/>
            <person name="Munos S."/>
            <person name="Bendahmane A."/>
            <person name="Berges H."/>
            <person name="Niebel A."/>
            <person name="Buitink J."/>
            <person name="Frugier F."/>
            <person name="Benhamed M."/>
            <person name="Crespi M."/>
            <person name="Gouzy J."/>
            <person name="Gamas P."/>
        </authorList>
    </citation>
    <scope>NUCLEOTIDE SEQUENCE [LARGE SCALE GENOMIC DNA]</scope>
    <source>
        <strain evidence="7">cv. Jemalong A17</strain>
    </source>
</reference>
<evidence type="ECO:0000313" key="3">
    <source>
        <dbReference type="EMBL" id="AES59362.1"/>
    </source>
</evidence>
<dbReference type="AlphaFoldDB" id="Q2HRJ9"/>
<dbReference type="EMBL" id="PSQE01000001">
    <property type="protein sequence ID" value="RHN77255.1"/>
    <property type="molecule type" value="Genomic_DNA"/>
</dbReference>
<reference evidence="2" key="2">
    <citation type="submission" date="2007-03" db="EMBL/GenBank/DDBJ databases">
        <authorList>
            <consortium name="The International Medicago Genome Annotation Group"/>
        </authorList>
    </citation>
    <scope>NUCLEOTIDE SEQUENCE</scope>
</reference>
<proteinExistence type="predicted"/>
<dbReference type="Gramene" id="rna693">
    <property type="protein sequence ID" value="RHN77255.1"/>
    <property type="gene ID" value="gene693"/>
</dbReference>
<organism evidence="2">
    <name type="scientific">Medicago truncatula</name>
    <name type="common">Barrel medic</name>
    <name type="synonym">Medicago tribuloides</name>
    <dbReference type="NCBI Taxonomy" id="3880"/>
    <lineage>
        <taxon>Eukaryota</taxon>
        <taxon>Viridiplantae</taxon>
        <taxon>Streptophyta</taxon>
        <taxon>Embryophyta</taxon>
        <taxon>Tracheophyta</taxon>
        <taxon>Spermatophyta</taxon>
        <taxon>Magnoliopsida</taxon>
        <taxon>eudicotyledons</taxon>
        <taxon>Gunneridae</taxon>
        <taxon>Pentapetalae</taxon>
        <taxon>rosids</taxon>
        <taxon>fabids</taxon>
        <taxon>Fabales</taxon>
        <taxon>Fabaceae</taxon>
        <taxon>Papilionoideae</taxon>
        <taxon>50 kb inversion clade</taxon>
        <taxon>NPAAA clade</taxon>
        <taxon>Hologalegina</taxon>
        <taxon>IRL clade</taxon>
        <taxon>Trifolieae</taxon>
        <taxon>Medicago</taxon>
    </lineage>
</organism>
<evidence type="ECO:0000313" key="2">
    <source>
        <dbReference type="EMBL" id="ABD33274.1"/>
    </source>
</evidence>
<keyword evidence="6" id="KW-1185">Reference proteome</keyword>
<sequence>MAKSTASLVLVLLVAAILNGYSAEGAGRGNQLEKDDGHVYESQKLISAEPDPDPDCSGLYNMCLNDPNMCGYYSSVCPLPPLSSKDLQSTAAKNGNPTIEILP</sequence>
<reference evidence="4" key="7">
    <citation type="journal article" date="2018" name="Nat. Plants">
        <title>Whole-genome landscape of Medicago truncatula symbiotic genes.</title>
        <authorList>
            <person name="Pecrix Y."/>
            <person name="Gamas P."/>
            <person name="Carrere S."/>
        </authorList>
    </citation>
    <scope>NUCLEOTIDE SEQUENCE</scope>
    <source>
        <tissue evidence="4">Leaves</tissue>
    </source>
</reference>
<gene>
    <name evidence="3" type="ordered locus">MTR_1g018600</name>
    <name evidence="2" type="ORF">MtrDRAFT_AC158501g11v2</name>
    <name evidence="4" type="ORF">MtrunA17_Chr1g0152821</name>
</gene>
<dbReference type="EMBL" id="CM001217">
    <property type="protein sequence ID" value="AES59362.1"/>
    <property type="molecule type" value="Genomic_DNA"/>
</dbReference>
<reference evidence="2" key="1">
    <citation type="submission" date="2005-04" db="EMBL/GenBank/DDBJ databases">
        <authorList>
            <person name="Town C.D."/>
        </authorList>
    </citation>
    <scope>NUCLEOTIDE SEQUENCE</scope>
</reference>
<dbReference type="EMBL" id="AC158501">
    <property type="protein sequence ID" value="ABD33274.1"/>
    <property type="molecule type" value="Genomic_DNA"/>
</dbReference>
<dbReference type="EnsemblPlants" id="AES59362">
    <property type="protein sequence ID" value="AES59362"/>
    <property type="gene ID" value="MTR_1g018600"/>
</dbReference>
<evidence type="ECO:0000313" key="7">
    <source>
        <dbReference type="Proteomes" id="UP000265566"/>
    </source>
</evidence>
<evidence type="ECO:0000313" key="6">
    <source>
        <dbReference type="Proteomes" id="UP000002051"/>
    </source>
</evidence>
<reference evidence="3 6" key="3">
    <citation type="journal article" date="2011" name="Nature">
        <title>The Medicago genome provides insight into the evolution of rhizobial symbioses.</title>
        <authorList>
            <person name="Young N.D."/>
            <person name="Debelle F."/>
            <person name="Oldroyd G.E."/>
            <person name="Geurts R."/>
            <person name="Cannon S.B."/>
            <person name="Udvardi M.K."/>
            <person name="Benedito V.A."/>
            <person name="Mayer K.F."/>
            <person name="Gouzy J."/>
            <person name="Schoof H."/>
            <person name="Van de Peer Y."/>
            <person name="Proost S."/>
            <person name="Cook D.R."/>
            <person name="Meyers B.C."/>
            <person name="Spannagl M."/>
            <person name="Cheung F."/>
            <person name="De Mita S."/>
            <person name="Krishnakumar V."/>
            <person name="Gundlach H."/>
            <person name="Zhou S."/>
            <person name="Mudge J."/>
            <person name="Bharti A.K."/>
            <person name="Murray J.D."/>
            <person name="Naoumkina M.A."/>
            <person name="Rosen B."/>
            <person name="Silverstein K.A."/>
            <person name="Tang H."/>
            <person name="Rombauts S."/>
            <person name="Zhao P.X."/>
            <person name="Zhou P."/>
            <person name="Barbe V."/>
            <person name="Bardou P."/>
            <person name="Bechner M."/>
            <person name="Bellec A."/>
            <person name="Berger A."/>
            <person name="Berges H."/>
            <person name="Bidwell S."/>
            <person name="Bisseling T."/>
            <person name="Choisne N."/>
            <person name="Couloux A."/>
            <person name="Denny R."/>
            <person name="Deshpande S."/>
            <person name="Dai X."/>
            <person name="Doyle J.J."/>
            <person name="Dudez A.M."/>
            <person name="Farmer A.D."/>
            <person name="Fouteau S."/>
            <person name="Franken C."/>
            <person name="Gibelin C."/>
            <person name="Gish J."/>
            <person name="Goldstein S."/>
            <person name="Gonzalez A.J."/>
            <person name="Green P.J."/>
            <person name="Hallab A."/>
            <person name="Hartog M."/>
            <person name="Hua A."/>
            <person name="Humphray S.J."/>
            <person name="Jeong D.H."/>
            <person name="Jing Y."/>
            <person name="Jocker A."/>
            <person name="Kenton S.M."/>
            <person name="Kim D.J."/>
            <person name="Klee K."/>
            <person name="Lai H."/>
            <person name="Lang C."/>
            <person name="Lin S."/>
            <person name="Macmil S.L."/>
            <person name="Magdelenat G."/>
            <person name="Matthews L."/>
            <person name="McCorrison J."/>
            <person name="Monaghan E.L."/>
            <person name="Mun J.H."/>
            <person name="Najar F.Z."/>
            <person name="Nicholson C."/>
            <person name="Noirot C."/>
            <person name="O'Bleness M."/>
            <person name="Paule C.R."/>
            <person name="Poulain J."/>
            <person name="Prion F."/>
            <person name="Qin B."/>
            <person name="Qu C."/>
            <person name="Retzel E.F."/>
            <person name="Riddle C."/>
            <person name="Sallet E."/>
            <person name="Samain S."/>
            <person name="Samson N."/>
            <person name="Sanders I."/>
            <person name="Saurat O."/>
            <person name="Scarpelli C."/>
            <person name="Schiex T."/>
            <person name="Segurens B."/>
            <person name="Severin A.J."/>
            <person name="Sherrier D.J."/>
            <person name="Shi R."/>
            <person name="Sims S."/>
            <person name="Singer S.R."/>
            <person name="Sinharoy S."/>
            <person name="Sterck L."/>
            <person name="Viollet A."/>
            <person name="Wang B.B."/>
            <person name="Wang K."/>
            <person name="Wang M."/>
            <person name="Wang X."/>
            <person name="Warfsmann J."/>
            <person name="Weissenbach J."/>
            <person name="White D.D."/>
            <person name="White J.D."/>
            <person name="Wiley G.B."/>
            <person name="Wincker P."/>
            <person name="Xing Y."/>
            <person name="Yang L."/>
            <person name="Yao Z."/>
            <person name="Ying F."/>
            <person name="Zhai J."/>
            <person name="Zhou L."/>
            <person name="Zuber A."/>
            <person name="Denarie J."/>
            <person name="Dixon R.A."/>
            <person name="May G.D."/>
            <person name="Schwartz D.C."/>
            <person name="Rogers J."/>
            <person name="Quetier F."/>
            <person name="Town C.D."/>
            <person name="Roe B.A."/>
        </authorList>
    </citation>
    <scope>NUCLEOTIDE SEQUENCE [LARGE SCALE GENOMIC DNA]</scope>
    <source>
        <strain evidence="3">A17</strain>
        <strain evidence="5 6">cv. Jemalong A17</strain>
    </source>
</reference>
<feature type="signal peptide" evidence="1">
    <location>
        <begin position="1"/>
        <end position="23"/>
    </location>
</feature>
<evidence type="ECO:0000313" key="4">
    <source>
        <dbReference type="EMBL" id="RHN77255.1"/>
    </source>
</evidence>
<reference evidence="3 6" key="4">
    <citation type="journal article" date="2014" name="BMC Genomics">
        <title>An improved genome release (version Mt4.0) for the model legume Medicago truncatula.</title>
        <authorList>
            <person name="Tang H."/>
            <person name="Krishnakumar V."/>
            <person name="Bidwell S."/>
            <person name="Rosen B."/>
            <person name="Chan A."/>
            <person name="Zhou S."/>
            <person name="Gentzbittel L."/>
            <person name="Childs K.L."/>
            <person name="Yandell M."/>
            <person name="Gundlach H."/>
            <person name="Mayer K.F."/>
            <person name="Schwartz D.C."/>
            <person name="Town C.D."/>
        </authorList>
    </citation>
    <scope>GENOME REANNOTATION</scope>
    <source>
        <strain evidence="5 6">cv. Jemalong A17</strain>
    </source>
</reference>
<evidence type="ECO:0000313" key="5">
    <source>
        <dbReference type="EnsemblPlants" id="AES59362"/>
    </source>
</evidence>
<dbReference type="Proteomes" id="UP000002051">
    <property type="component" value="Unassembled WGS sequence"/>
</dbReference>
<accession>Q2HRJ9</accession>
<reference evidence="5" key="5">
    <citation type="submission" date="2015-04" db="UniProtKB">
        <authorList>
            <consortium name="EnsemblPlants"/>
        </authorList>
    </citation>
    <scope>IDENTIFICATION</scope>
    <source>
        <strain evidence="5">cv. Jemalong A17</strain>
    </source>
</reference>
<dbReference type="Proteomes" id="UP000265566">
    <property type="component" value="Chromosome 1"/>
</dbReference>
<keyword evidence="1" id="KW-0732">Signal</keyword>
<protein>
    <submittedName>
        <fullName evidence="3">RALF-like protein</fullName>
    </submittedName>
</protein>
<name>Q2HRJ9_MEDTR</name>
<dbReference type="PaxDb" id="3880-AES59362"/>
<dbReference type="HOGENOM" id="CLU_2267715_0_0_1"/>